<dbReference type="Pfam" id="PF03658">
    <property type="entry name" value="Ub-RnfH"/>
    <property type="match status" value="1"/>
</dbReference>
<gene>
    <name evidence="3" type="ORF">G3T16_13530</name>
</gene>
<evidence type="ECO:0000256" key="2">
    <source>
        <dbReference type="HAMAP-Rule" id="MF_00460"/>
    </source>
</evidence>
<organism evidence="3 4">
    <name type="scientific">Kineobactrum salinum</name>
    <dbReference type="NCBI Taxonomy" id="2708301"/>
    <lineage>
        <taxon>Bacteria</taxon>
        <taxon>Pseudomonadati</taxon>
        <taxon>Pseudomonadota</taxon>
        <taxon>Gammaproteobacteria</taxon>
        <taxon>Cellvibrionales</taxon>
        <taxon>Halieaceae</taxon>
        <taxon>Kineobactrum</taxon>
    </lineage>
</organism>
<comment type="similarity">
    <text evidence="1 2">Belongs to the UPF0125 (RnfH) family.</text>
</comment>
<dbReference type="PANTHER" id="PTHR37483">
    <property type="entry name" value="UPF0125 PROTEIN RATB"/>
    <property type="match status" value="1"/>
</dbReference>
<dbReference type="PANTHER" id="PTHR37483:SF1">
    <property type="entry name" value="UPF0125 PROTEIN RATB"/>
    <property type="match status" value="1"/>
</dbReference>
<dbReference type="NCBIfam" id="NF002490">
    <property type="entry name" value="PRK01777.1"/>
    <property type="match status" value="1"/>
</dbReference>
<dbReference type="AlphaFoldDB" id="A0A6C0U772"/>
<dbReference type="HAMAP" id="MF_00460">
    <property type="entry name" value="UPF0125_RnfH"/>
    <property type="match status" value="1"/>
</dbReference>
<dbReference type="Gene3D" id="3.10.20.280">
    <property type="entry name" value="RnfH-like"/>
    <property type="match status" value="1"/>
</dbReference>
<dbReference type="InterPro" id="IPR016155">
    <property type="entry name" value="Mopterin_synth/thiamin_S_b"/>
</dbReference>
<reference evidence="3 4" key="1">
    <citation type="submission" date="2020-02" db="EMBL/GenBank/DDBJ databases">
        <title>Genome sequencing for Kineobactrum sp. M2.</title>
        <authorList>
            <person name="Park S.-J."/>
        </authorList>
    </citation>
    <scope>NUCLEOTIDE SEQUENCE [LARGE SCALE GENOMIC DNA]</scope>
    <source>
        <strain evidence="3 4">M2</strain>
    </source>
</reference>
<evidence type="ECO:0000313" key="3">
    <source>
        <dbReference type="EMBL" id="QIB66275.1"/>
    </source>
</evidence>
<accession>A0A6C0U772</accession>
<dbReference type="InterPro" id="IPR005346">
    <property type="entry name" value="RnfH"/>
</dbReference>
<proteinExistence type="inferred from homology"/>
<evidence type="ECO:0000256" key="1">
    <source>
        <dbReference type="ARBA" id="ARBA00010645"/>
    </source>
</evidence>
<dbReference type="KEGG" id="kim:G3T16_13530"/>
<sequence length="109" mass="11804">MSEPSIINVEVAYALPERQAIVPLQVVPGTTALEAARRSGITERFAGIVLEDARLGIFGKVVAPDQVLREGDRVEIYRPLIADPKEVRKARAAKVKARREGAENEQGGG</sequence>
<evidence type="ECO:0000313" key="4">
    <source>
        <dbReference type="Proteomes" id="UP000477680"/>
    </source>
</evidence>
<dbReference type="SUPFAM" id="SSF54285">
    <property type="entry name" value="MoaD/ThiS"/>
    <property type="match status" value="1"/>
</dbReference>
<name>A0A6C0U772_9GAMM</name>
<dbReference type="InterPro" id="IPR037021">
    <property type="entry name" value="RnfH_sf"/>
</dbReference>
<protein>
    <recommendedName>
        <fullName evidence="2">UPF0125 protein G3T16_13530</fullName>
    </recommendedName>
</protein>
<dbReference type="Proteomes" id="UP000477680">
    <property type="component" value="Chromosome"/>
</dbReference>
<dbReference type="EMBL" id="CP048711">
    <property type="protein sequence ID" value="QIB66275.1"/>
    <property type="molecule type" value="Genomic_DNA"/>
</dbReference>
<keyword evidence="4" id="KW-1185">Reference proteome</keyword>
<dbReference type="RefSeq" id="WP_163495710.1">
    <property type="nucleotide sequence ID" value="NZ_CP048711.1"/>
</dbReference>